<organism evidence="2">
    <name type="scientific">Triatoma dimidiata</name>
    <name type="common">Kissing bug</name>
    <name type="synonym">Meccus dimidiatus</name>
    <dbReference type="NCBI Taxonomy" id="72491"/>
    <lineage>
        <taxon>Eukaryota</taxon>
        <taxon>Metazoa</taxon>
        <taxon>Ecdysozoa</taxon>
        <taxon>Arthropoda</taxon>
        <taxon>Hexapoda</taxon>
        <taxon>Insecta</taxon>
        <taxon>Pterygota</taxon>
        <taxon>Neoptera</taxon>
        <taxon>Paraneoptera</taxon>
        <taxon>Hemiptera</taxon>
        <taxon>Heteroptera</taxon>
        <taxon>Panheteroptera</taxon>
        <taxon>Cimicomorpha</taxon>
        <taxon>Reduviidae</taxon>
        <taxon>Triatominae</taxon>
        <taxon>Triatoma</taxon>
    </lineage>
</organism>
<dbReference type="InterPro" id="IPR036691">
    <property type="entry name" value="Endo/exonu/phosph_ase_sf"/>
</dbReference>
<accession>A0A0V0GF95</accession>
<sequence>QKVSHFLMGFWNVEGIHKLFNLDVDLSSYLSKFQILGFSETWHTSSVPNLPSYFTKYSIFSRQATKTHVYGRPSGGLILAVSKELDATIFDITNSWIFIKFYYENCVYIIGLVYFKPYTESYKLQMVDFDEILNKITELYIDVKLVCGGDWNARVGLLNNNFDEYIFENCNLKCYRKSYDKIVNVRGNLLLNILETFGLIVVNGRTYSDFPANYTFQSTIGQSIIDLIVVNHDAAVSLYDMEIVCLSDLSDHLFCKLSMYGYNSCYKTGNINSDRVEKRTIIKWDDSKIELFQKEL</sequence>
<feature type="domain" description="Endonuclease/exonuclease/phosphatase" evidence="1">
    <location>
        <begin position="112"/>
        <end position="254"/>
    </location>
</feature>
<name>A0A0V0GF95_TRIDM</name>
<dbReference type="GO" id="GO:0003824">
    <property type="term" value="F:catalytic activity"/>
    <property type="evidence" value="ECO:0007669"/>
    <property type="project" value="InterPro"/>
</dbReference>
<evidence type="ECO:0000313" key="2">
    <source>
        <dbReference type="EMBL" id="JAP05962.1"/>
    </source>
</evidence>
<protein>
    <submittedName>
        <fullName evidence="2">Putative pol-like protein</fullName>
    </submittedName>
</protein>
<dbReference type="EMBL" id="GECL01000162">
    <property type="protein sequence ID" value="JAP05962.1"/>
    <property type="molecule type" value="Transcribed_RNA"/>
</dbReference>
<feature type="non-terminal residue" evidence="2">
    <location>
        <position position="1"/>
    </location>
</feature>
<evidence type="ECO:0000259" key="1">
    <source>
        <dbReference type="Pfam" id="PF14529"/>
    </source>
</evidence>
<proteinExistence type="predicted"/>
<feature type="non-terminal residue" evidence="2">
    <location>
        <position position="296"/>
    </location>
</feature>
<dbReference type="Gene3D" id="3.60.10.10">
    <property type="entry name" value="Endonuclease/exonuclease/phosphatase"/>
    <property type="match status" value="1"/>
</dbReference>
<reference evidence="2" key="1">
    <citation type="journal article" date="2018" name="J. Proteomics">
        <title>Exploring the molecular complexity of Triatoma dimidiata sialome.</title>
        <authorList>
            <person name="Santiago P.B."/>
            <person name="de Araujo C.N."/>
            <person name="Charneau S."/>
            <person name="Bastos I.M.D."/>
            <person name="Assumpcao T.C.F."/>
            <person name="Queiroz R.M.L."/>
            <person name="Praca Y.R."/>
            <person name="Cordeiro T.M."/>
            <person name="Garcia C.H.S."/>
            <person name="da Silva I.G."/>
            <person name="Raiol T."/>
            <person name="Motta F.N."/>
            <person name="de Araujo Oliveira J.V."/>
            <person name="de Sousa M.V."/>
            <person name="Ribeiro J.M.C."/>
            <person name="de Santana J.M."/>
        </authorList>
    </citation>
    <scope>NUCLEOTIDE SEQUENCE</scope>
    <source>
        <strain evidence="2">Santander</strain>
        <tissue evidence="2">Salivary glands</tissue>
    </source>
</reference>
<dbReference type="SUPFAM" id="SSF56219">
    <property type="entry name" value="DNase I-like"/>
    <property type="match status" value="1"/>
</dbReference>
<dbReference type="Pfam" id="PF14529">
    <property type="entry name" value="Exo_endo_phos_2"/>
    <property type="match status" value="1"/>
</dbReference>
<dbReference type="AlphaFoldDB" id="A0A0V0GF95"/>
<dbReference type="InterPro" id="IPR005135">
    <property type="entry name" value="Endo/exonuclease/phosphatase"/>
</dbReference>